<evidence type="ECO:0008006" key="4">
    <source>
        <dbReference type="Google" id="ProtNLM"/>
    </source>
</evidence>
<proteinExistence type="predicted"/>
<feature type="transmembrane region" description="Helical" evidence="1">
    <location>
        <begin position="116"/>
        <end position="135"/>
    </location>
</feature>
<dbReference type="OrthoDB" id="1822605at2"/>
<sequence>MDDFYGNNNGNGYNNGGYNNNGYGSGYNNNGYGSNGYNSNGYNNNGYGSNGYNNGQNFGYNSDYEPEQRGGAGLAIASFVLSLVNLLLCCTMLSIITVPLCLIFSIISLVKKRKGTAFAIIGLIIALISGALFAYRGVMVYRFFSDGVWSDFVYFAENEEQIIEDYERDGTIPDRYDKYRSSKYDKIWKDSGFEDFDDFFDQFIKQRKAEGNGSGSYSTGKSSTDLALGFQPALLV</sequence>
<gene>
    <name evidence="2" type="ORF">IE37_01092</name>
</gene>
<accession>A0A315Y548</accession>
<protein>
    <recommendedName>
        <fullName evidence="4">DUF4190 domain-containing protein</fullName>
    </recommendedName>
</protein>
<keyword evidence="1" id="KW-0472">Membrane</keyword>
<keyword evidence="1" id="KW-0812">Transmembrane</keyword>
<dbReference type="Proteomes" id="UP000245720">
    <property type="component" value="Unassembled WGS sequence"/>
</dbReference>
<keyword evidence="1" id="KW-1133">Transmembrane helix</keyword>
<dbReference type="EMBL" id="QGDI01000003">
    <property type="protein sequence ID" value="PWJ14159.1"/>
    <property type="molecule type" value="Genomic_DNA"/>
</dbReference>
<dbReference type="RefSeq" id="WP_109725927.1">
    <property type="nucleotide sequence ID" value="NZ_QGDI01000003.1"/>
</dbReference>
<reference evidence="2 3" key="1">
    <citation type="submission" date="2018-05" db="EMBL/GenBank/DDBJ databases">
        <title>The Hungate 1000. A catalogue of reference genomes from the rumen microbiome.</title>
        <authorList>
            <person name="Kelly W."/>
        </authorList>
    </citation>
    <scope>NUCLEOTIDE SEQUENCE [LARGE SCALE GENOMIC DNA]</scope>
    <source>
        <strain evidence="2 3">SAb67</strain>
    </source>
</reference>
<organism evidence="2 3">
    <name type="scientific">Ruminococcus flavefaciens</name>
    <dbReference type="NCBI Taxonomy" id="1265"/>
    <lineage>
        <taxon>Bacteria</taxon>
        <taxon>Bacillati</taxon>
        <taxon>Bacillota</taxon>
        <taxon>Clostridia</taxon>
        <taxon>Eubacteriales</taxon>
        <taxon>Oscillospiraceae</taxon>
        <taxon>Ruminococcus</taxon>
    </lineage>
</organism>
<evidence type="ECO:0000313" key="3">
    <source>
        <dbReference type="Proteomes" id="UP000245720"/>
    </source>
</evidence>
<evidence type="ECO:0000256" key="1">
    <source>
        <dbReference type="SAM" id="Phobius"/>
    </source>
</evidence>
<comment type="caution">
    <text evidence="2">The sequence shown here is derived from an EMBL/GenBank/DDBJ whole genome shotgun (WGS) entry which is preliminary data.</text>
</comment>
<feature type="transmembrane region" description="Helical" evidence="1">
    <location>
        <begin position="79"/>
        <end position="110"/>
    </location>
</feature>
<evidence type="ECO:0000313" key="2">
    <source>
        <dbReference type="EMBL" id="PWJ14159.1"/>
    </source>
</evidence>
<name>A0A315Y548_RUMFL</name>
<dbReference type="AlphaFoldDB" id="A0A315Y548"/>